<dbReference type="SMART" id="SM00028">
    <property type="entry name" value="TPR"/>
    <property type="match status" value="11"/>
</dbReference>
<dbReference type="PROSITE" id="PS50005">
    <property type="entry name" value="TPR"/>
    <property type="match status" value="4"/>
</dbReference>
<feature type="compositionally biased region" description="Low complexity" evidence="4">
    <location>
        <begin position="324"/>
        <end position="333"/>
    </location>
</feature>
<dbReference type="PANTHER" id="PTHR15704">
    <property type="entry name" value="SUPERKILLER 3 PROTEIN-RELATED"/>
    <property type="match status" value="1"/>
</dbReference>
<dbReference type="InterPro" id="IPR040962">
    <property type="entry name" value="TPR_22"/>
</dbReference>
<feature type="repeat" description="TPR" evidence="3">
    <location>
        <begin position="459"/>
        <end position="492"/>
    </location>
</feature>
<evidence type="ECO:0000256" key="1">
    <source>
        <dbReference type="ARBA" id="ARBA00022737"/>
    </source>
</evidence>
<dbReference type="InterPro" id="IPR039226">
    <property type="entry name" value="Ski3/TTC37"/>
</dbReference>
<gene>
    <name evidence="5" type="primary">SKI3</name>
    <name evidence="5" type="ORF">QQS21_011493</name>
</gene>
<dbReference type="Pfam" id="PF13432">
    <property type="entry name" value="TPR_16"/>
    <property type="match status" value="5"/>
</dbReference>
<dbReference type="InterPro" id="IPR011990">
    <property type="entry name" value="TPR-like_helical_dom_sf"/>
</dbReference>
<keyword evidence="6" id="KW-1185">Reference proteome</keyword>
<name>A0AAJ0CD57_9HYPO</name>
<organism evidence="5 6">
    <name type="scientific">Conoideocrella luteorostrata</name>
    <dbReference type="NCBI Taxonomy" id="1105319"/>
    <lineage>
        <taxon>Eukaryota</taxon>
        <taxon>Fungi</taxon>
        <taxon>Dikarya</taxon>
        <taxon>Ascomycota</taxon>
        <taxon>Pezizomycotina</taxon>
        <taxon>Sordariomycetes</taxon>
        <taxon>Hypocreomycetidae</taxon>
        <taxon>Hypocreales</taxon>
        <taxon>Clavicipitaceae</taxon>
        <taxon>Conoideocrella</taxon>
    </lineage>
</organism>
<proteinExistence type="predicted"/>
<keyword evidence="2 3" id="KW-0802">TPR repeat</keyword>
<evidence type="ECO:0000256" key="4">
    <source>
        <dbReference type="SAM" id="MobiDB-lite"/>
    </source>
</evidence>
<evidence type="ECO:0000256" key="2">
    <source>
        <dbReference type="ARBA" id="ARBA00022803"/>
    </source>
</evidence>
<accession>A0AAJ0CD57</accession>
<evidence type="ECO:0000313" key="6">
    <source>
        <dbReference type="Proteomes" id="UP001251528"/>
    </source>
</evidence>
<dbReference type="SUPFAM" id="SSF48452">
    <property type="entry name" value="TPR-like"/>
    <property type="match status" value="4"/>
</dbReference>
<sequence length="1421" mass="158058">MSNAKAALKAINDAIRGEKYDDAIKQAKALVKKDPRSYQGLIFLAFALDKQNQLIEAEDFYKQATVLRPSDAQAFLGLIKLCEKQGTNKLSEYQGAVVSLAQIFHEAEDFYKAQDVVDKYVDFVQINGDKLQYADALWIKLPESPLYHLLEGRFPQPAKTYESIAYILEDSEKKRINTLIGERRTRLGVKLSDVKVEVKREVYAQSKLEFIYRQLINWTSNDELRREVEEKLLRHCHDKLLVTPAGPAKSQELAKVLDLANGMVVIKHQFKLAWDIAIDWQDHKDTRGWDINLLRTYCTFFPDSDLYKVITGFLTSNFSPFPAANNTAPGTTTKSDRSDDSDDDDDDGGVHTSFVPVTDEDRAMMISEGITSNETAFAYRLVGTYFLNMGDYESTVEYMRKAISFITKERVATGIKYENTEDAYILCLAMSLVYFQSPRHHQEAKGLFDKVLERDPSSTAALIGVGLIFEEEEEFDQAIDFLERALKRDGSNLRVKSEAAWVKALKGDWQTARNGLAECLPLLEKVASEKELLADTQYRIGCCIWNLDTSRQARKQRKGECAYAYWLRALSNNMNHASTYTSLGLYYSNYAKDRKRARRCFQKALELSAAEVIAAENLARSFAEDGDWERVELVAQRIIESGKVKPPPGSKRKGISWPFAAMGVAELNKQDFHKAIVSFQAALRLSPKDYHSWVGLGESYHSSGRYIAAMKAILNAQNLEEQAATDLSADTWFAKYMLGNIKRELGEYDESIALYQAVIQTHPEEQGVIIALMQTMVDNALTSVEKGLFGKAVQLAIDTISIACKTPKDVKETFNFWKSLADATSVFCSVQSRMTDFPSAKLKELLEPSHQEAFELFATVDKVGTDVIYAKGIYPKDEQLGVDMTRCIHAIILCCKQAIYVSAGDIHAQAVAHYNLGWAEYRAHTCLPAHLRKKSSSYIKASVRAFKRAIELESGNAEFWNALGVITSEINPSVSQHAFVRSLHLNERSPVGWTNLGVLALLSGDSELAKEAFTRGQSADPEYAHAWLGQGFLALLFGNVKEARGLFTHAMDIAEASSIPTRKHFSSSMFDHILTAPANMTVASLIQPLFALHQVGSMRPQDLAFGHLSAMYEERTRDSSSALKVLENLCSIIEVDYEKTESTESLARFTLARTDLARAYLAAGSNEKAVECGEMALGLSSDETESELTGEQRKQARLSAHLTVGLGQYFQGQYQEAETCFESALEESDNNPDATCLLAKVLWAQGTEDSRDKAREALFGVIEKQPNHVQSVLLLGVVALLDQDESSLEAVVEELQGFRTNDKVTSSEQSQIGRVLRSIAGMAEGHTEQDMIQHVQGDVMLYPHLPHGWSSLAAATGDAHAAQMALKVAARGIPPRGILEAEDLAKAYAGTGKAADAQRAAFLSPWEASSWAALTMAAESM</sequence>
<dbReference type="Gene3D" id="1.25.40.10">
    <property type="entry name" value="Tetratricopeptide repeat domain"/>
    <property type="match status" value="5"/>
</dbReference>
<keyword evidence="1" id="KW-0677">Repeat</keyword>
<comment type="caution">
    <text evidence="5">The sequence shown here is derived from an EMBL/GenBank/DDBJ whole genome shotgun (WGS) entry which is preliminary data.</text>
</comment>
<protein>
    <submittedName>
        <fullName evidence="5">Superkiller protein 3</fullName>
    </submittedName>
</protein>
<feature type="repeat" description="TPR" evidence="3">
    <location>
        <begin position="732"/>
        <end position="765"/>
    </location>
</feature>
<dbReference type="Proteomes" id="UP001251528">
    <property type="component" value="Unassembled WGS sequence"/>
</dbReference>
<dbReference type="GO" id="GO:0006401">
    <property type="term" value="P:RNA catabolic process"/>
    <property type="evidence" value="ECO:0007669"/>
    <property type="project" value="InterPro"/>
</dbReference>
<dbReference type="EMBL" id="JASWJB010000392">
    <property type="protein sequence ID" value="KAK2590829.1"/>
    <property type="molecule type" value="Genomic_DNA"/>
</dbReference>
<dbReference type="Pfam" id="PF18833">
    <property type="entry name" value="TPR_22"/>
    <property type="match status" value="1"/>
</dbReference>
<evidence type="ECO:0000313" key="5">
    <source>
        <dbReference type="EMBL" id="KAK2590829.1"/>
    </source>
</evidence>
<dbReference type="PANTHER" id="PTHR15704:SF7">
    <property type="entry name" value="SUPERKILLER COMPLEX PROTEIN 3"/>
    <property type="match status" value="1"/>
</dbReference>
<feature type="repeat" description="TPR" evidence="3">
    <location>
        <begin position="656"/>
        <end position="689"/>
    </location>
</feature>
<feature type="repeat" description="TPR" evidence="3">
    <location>
        <begin position="376"/>
        <end position="409"/>
    </location>
</feature>
<evidence type="ECO:0000256" key="3">
    <source>
        <dbReference type="PROSITE-ProRule" id="PRU00339"/>
    </source>
</evidence>
<dbReference type="GO" id="GO:0055087">
    <property type="term" value="C:Ski complex"/>
    <property type="evidence" value="ECO:0007669"/>
    <property type="project" value="InterPro"/>
</dbReference>
<reference evidence="5" key="1">
    <citation type="submission" date="2023-06" db="EMBL/GenBank/DDBJ databases">
        <title>Conoideocrella luteorostrata (Hypocreales: Clavicipitaceae), a potential biocontrol fungus for elongate hemlock scale in United States Christmas tree production areas.</title>
        <authorList>
            <person name="Barrett H."/>
            <person name="Lovett B."/>
            <person name="Macias A.M."/>
            <person name="Stajich J.E."/>
            <person name="Kasson M.T."/>
        </authorList>
    </citation>
    <scope>NUCLEOTIDE SEQUENCE</scope>
    <source>
        <strain evidence="5">ARSEF 14590</strain>
    </source>
</reference>
<dbReference type="InterPro" id="IPR019734">
    <property type="entry name" value="TPR_rpt"/>
</dbReference>
<feature type="region of interest" description="Disordered" evidence="4">
    <location>
        <begin position="324"/>
        <end position="354"/>
    </location>
</feature>
<dbReference type="Pfam" id="PF13174">
    <property type="entry name" value="TPR_6"/>
    <property type="match status" value="1"/>
</dbReference>